<keyword evidence="1" id="KW-1133">Transmembrane helix</keyword>
<dbReference type="EMBL" id="FOIT01000002">
    <property type="protein sequence ID" value="SEV92093.1"/>
    <property type="molecule type" value="Genomic_DNA"/>
</dbReference>
<evidence type="ECO:0000313" key="2">
    <source>
        <dbReference type="EMBL" id="SEV92093.1"/>
    </source>
</evidence>
<dbReference type="RefSeq" id="WP_091474104.1">
    <property type="nucleotide sequence ID" value="NZ_FOIT01000002.1"/>
</dbReference>
<gene>
    <name evidence="2" type="ORF">SAMN05192557_0778</name>
</gene>
<keyword evidence="3" id="KW-1185">Reference proteome</keyword>
<evidence type="ECO:0000313" key="3">
    <source>
        <dbReference type="Proteomes" id="UP000243605"/>
    </source>
</evidence>
<name>A0A662Z5J6_9STAP</name>
<keyword evidence="1" id="KW-0472">Membrane</keyword>
<dbReference type="Proteomes" id="UP000243605">
    <property type="component" value="Unassembled WGS sequence"/>
</dbReference>
<organism evidence="2 3">
    <name type="scientific">Aliicoccus persicus</name>
    <dbReference type="NCBI Taxonomy" id="930138"/>
    <lineage>
        <taxon>Bacteria</taxon>
        <taxon>Bacillati</taxon>
        <taxon>Bacillota</taxon>
        <taxon>Bacilli</taxon>
        <taxon>Bacillales</taxon>
        <taxon>Staphylococcaceae</taxon>
        <taxon>Aliicoccus</taxon>
    </lineage>
</organism>
<accession>A0A662Z5J6</accession>
<sequence>MKVIQNFKRETRNFIIIALIAIIVLNLFLVYFAETDLQHVLYALSSSVFAVVLGMFLATPRFKLPKEEETDVNDKKKSTR</sequence>
<evidence type="ECO:0000256" key="1">
    <source>
        <dbReference type="SAM" id="Phobius"/>
    </source>
</evidence>
<feature type="transmembrane region" description="Helical" evidence="1">
    <location>
        <begin position="12"/>
        <end position="33"/>
    </location>
</feature>
<feature type="transmembrane region" description="Helical" evidence="1">
    <location>
        <begin position="39"/>
        <end position="58"/>
    </location>
</feature>
<dbReference type="AlphaFoldDB" id="A0A662Z5J6"/>
<proteinExistence type="predicted"/>
<reference evidence="2 3" key="1">
    <citation type="submission" date="2016-10" db="EMBL/GenBank/DDBJ databases">
        <authorList>
            <person name="Varghese N."/>
            <person name="Submissions S."/>
        </authorList>
    </citation>
    <scope>NUCLEOTIDE SEQUENCE [LARGE SCALE GENOMIC DNA]</scope>
    <source>
        <strain evidence="2 3">IBRC-M10081</strain>
    </source>
</reference>
<protein>
    <submittedName>
        <fullName evidence="2">Uncharacterized protein</fullName>
    </submittedName>
</protein>
<keyword evidence="1" id="KW-0812">Transmembrane</keyword>